<evidence type="ECO:0000256" key="2">
    <source>
        <dbReference type="ARBA" id="ARBA00034778"/>
    </source>
</evidence>
<dbReference type="Gene3D" id="3.30.1240.10">
    <property type="match status" value="1"/>
</dbReference>
<dbReference type="PROSITE" id="PS01229">
    <property type="entry name" value="COF_2"/>
    <property type="match status" value="1"/>
</dbReference>
<keyword evidence="3" id="KW-0378">Hydrolase</keyword>
<comment type="cofactor">
    <cofactor evidence="1">
        <name>Mg(2+)</name>
        <dbReference type="ChEBI" id="CHEBI:18420"/>
    </cofactor>
</comment>
<dbReference type="SFLD" id="SFLDG01140">
    <property type="entry name" value="C2.B:_Phosphomannomutase_and_P"/>
    <property type="match status" value="1"/>
</dbReference>
<name>A0AAX3F2I4_MYCSY</name>
<accession>A0AAX3F2I4</accession>
<evidence type="ECO:0000313" key="3">
    <source>
        <dbReference type="EMBL" id="UZW64510.1"/>
    </source>
</evidence>
<dbReference type="Proteomes" id="UP001164481">
    <property type="component" value="Chromosome"/>
</dbReference>
<dbReference type="Pfam" id="PF08282">
    <property type="entry name" value="Hydrolase_3"/>
    <property type="match status" value="1"/>
</dbReference>
<organism evidence="3 4">
    <name type="scientific">Mycoplasmopsis synoviae</name>
    <name type="common">Mycoplasma synoviae</name>
    <dbReference type="NCBI Taxonomy" id="2109"/>
    <lineage>
        <taxon>Bacteria</taxon>
        <taxon>Bacillati</taxon>
        <taxon>Mycoplasmatota</taxon>
        <taxon>Mycoplasmoidales</taxon>
        <taxon>Metamycoplasmataceae</taxon>
        <taxon>Mycoplasmopsis</taxon>
    </lineage>
</organism>
<dbReference type="GO" id="GO:0016791">
    <property type="term" value="F:phosphatase activity"/>
    <property type="evidence" value="ECO:0007669"/>
    <property type="project" value="TreeGrafter"/>
</dbReference>
<dbReference type="GO" id="GO:0000287">
    <property type="term" value="F:magnesium ion binding"/>
    <property type="evidence" value="ECO:0007669"/>
    <property type="project" value="TreeGrafter"/>
</dbReference>
<dbReference type="SFLD" id="SFLDS00003">
    <property type="entry name" value="Haloacid_Dehalogenase"/>
    <property type="match status" value="1"/>
</dbReference>
<dbReference type="InterPro" id="IPR036412">
    <property type="entry name" value="HAD-like_sf"/>
</dbReference>
<dbReference type="PANTHER" id="PTHR10000:SF8">
    <property type="entry name" value="HAD SUPERFAMILY HYDROLASE-LIKE, TYPE 3"/>
    <property type="match status" value="1"/>
</dbReference>
<dbReference type="InterPro" id="IPR023214">
    <property type="entry name" value="HAD_sf"/>
</dbReference>
<reference evidence="3" key="2">
    <citation type="submission" date="2022-11" db="EMBL/GenBank/DDBJ databases">
        <title>complete genomes of mycoplasma synoviae ZX313 strain and SD2 strain.</title>
        <authorList>
            <person name="Zhong Q."/>
        </authorList>
    </citation>
    <scope>NUCLEOTIDE SEQUENCE</scope>
    <source>
        <strain evidence="3">SD2</strain>
    </source>
</reference>
<protein>
    <submittedName>
        <fullName evidence="3">HAD family hydrolase</fullName>
    </submittedName>
</protein>
<evidence type="ECO:0000313" key="4">
    <source>
        <dbReference type="Proteomes" id="UP001164481"/>
    </source>
</evidence>
<dbReference type="AlphaFoldDB" id="A0AAX3F2I4"/>
<dbReference type="RefSeq" id="WP_109536900.1">
    <property type="nucleotide sequence ID" value="NZ_CP012624.1"/>
</dbReference>
<proteinExistence type="inferred from homology"/>
<gene>
    <name evidence="3" type="ORF">OIE46_00205</name>
</gene>
<dbReference type="SUPFAM" id="SSF56784">
    <property type="entry name" value="HAD-like"/>
    <property type="match status" value="1"/>
</dbReference>
<dbReference type="PROSITE" id="PS01228">
    <property type="entry name" value="COF_1"/>
    <property type="match status" value="1"/>
</dbReference>
<dbReference type="InterPro" id="IPR000150">
    <property type="entry name" value="Cof"/>
</dbReference>
<dbReference type="CDD" id="cd07516">
    <property type="entry name" value="HAD_Pase"/>
    <property type="match status" value="1"/>
</dbReference>
<reference evidence="3" key="1">
    <citation type="submission" date="2022-10" db="EMBL/GenBank/DDBJ databases">
        <authorList>
            <person name="Wei X."/>
        </authorList>
    </citation>
    <scope>NUCLEOTIDE SEQUENCE</scope>
    <source>
        <strain evidence="3">SD2</strain>
    </source>
</reference>
<dbReference type="InterPro" id="IPR006379">
    <property type="entry name" value="HAD-SF_hydro_IIB"/>
</dbReference>
<dbReference type="GO" id="GO:0005829">
    <property type="term" value="C:cytosol"/>
    <property type="evidence" value="ECO:0007669"/>
    <property type="project" value="TreeGrafter"/>
</dbReference>
<evidence type="ECO:0000256" key="1">
    <source>
        <dbReference type="ARBA" id="ARBA00001946"/>
    </source>
</evidence>
<dbReference type="PANTHER" id="PTHR10000">
    <property type="entry name" value="PHOSPHOSERINE PHOSPHATASE"/>
    <property type="match status" value="1"/>
</dbReference>
<dbReference type="EMBL" id="CP107525">
    <property type="protein sequence ID" value="UZW64510.1"/>
    <property type="molecule type" value="Genomic_DNA"/>
</dbReference>
<comment type="similarity">
    <text evidence="2">Belongs to the HAD-like hydrolase superfamily. Cof family.</text>
</comment>
<dbReference type="Gene3D" id="3.40.50.1000">
    <property type="entry name" value="HAD superfamily/HAD-like"/>
    <property type="match status" value="1"/>
</dbReference>
<dbReference type="NCBIfam" id="TIGR01484">
    <property type="entry name" value="HAD-SF-IIB"/>
    <property type="match status" value="1"/>
</dbReference>
<sequence>MAKENNLFNKIHAFIFDMDGTLLNDKNQISESNLNAINFLHLNNKKVIIATGRPNYMNHQYYDALNLKDAIIGINGAMVDLNWRNLNQTKVMGYLPKESFKKIASYLNENKIDFLTYHKNSMYGFNYNNPPWFENRIYPKIQSDNKYKWNYKEIALEKLYDFLEKKPGEFVFLKILVISQKQSEQTLLKLKEFLNKFNDLYYLKSQSDVIDIMPLNISKGQTLLDISKDINLSLENALAIGDQENDIEMLKNVAYPVAMLNAKKELKKIAWKVTNLDNNNSGIADFIYSLTNVTFEEKIKKYKLNVMDNGWWYQPSIWTMSLTKWAYRPFKNYQDFLKYIKKTNDPIYLSLNGDYQFKVFNQIQKYYNNNLRLDYKSLLNKREIYLKLTDEIYIYLNQKTLKQIQVGKVFGFPSIYFETKVKELNYKIDKNLVYVFKYKKFSFELQIMDKNLIKNK</sequence>
<dbReference type="NCBIfam" id="TIGR00099">
    <property type="entry name" value="Cof-subfamily"/>
    <property type="match status" value="1"/>
</dbReference>